<evidence type="ECO:0000256" key="2">
    <source>
        <dbReference type="ARBA" id="ARBA00003015"/>
    </source>
</evidence>
<feature type="binding site" evidence="7">
    <location>
        <position position="119"/>
    </location>
    <ligand>
        <name>S-adenosyl-L-methionine</name>
        <dbReference type="ChEBI" id="CHEBI:59789"/>
    </ligand>
</feature>
<evidence type="ECO:0000256" key="3">
    <source>
        <dbReference type="ARBA" id="ARBA00022603"/>
    </source>
</evidence>
<dbReference type="InterPro" id="IPR055361">
    <property type="entry name" value="tRNA_methyltr_TrmB_bact"/>
</dbReference>
<evidence type="ECO:0000256" key="5">
    <source>
        <dbReference type="ARBA" id="ARBA00022691"/>
    </source>
</evidence>
<feature type="binding site" evidence="7">
    <location>
        <position position="96"/>
    </location>
    <ligand>
        <name>S-adenosyl-L-methionine</name>
        <dbReference type="ChEBI" id="CHEBI:59789"/>
    </ligand>
</feature>
<keyword evidence="5 7" id="KW-0949">S-adenosyl-L-methionine</keyword>
<evidence type="ECO:0000256" key="7">
    <source>
        <dbReference type="HAMAP-Rule" id="MF_01057"/>
    </source>
</evidence>
<dbReference type="Gene3D" id="3.40.50.150">
    <property type="entry name" value="Vaccinia Virus protein VP39"/>
    <property type="match status" value="1"/>
</dbReference>
<comment type="pathway">
    <text evidence="7">tRNA modification; N(7)-methylguanine-tRNA biosynthesis.</text>
</comment>
<keyword evidence="10" id="KW-1185">Reference proteome</keyword>
<comment type="function">
    <text evidence="2 7">Catalyzes the formation of N(7)-methylguanine at position 46 (m7G46) in tRNA.</text>
</comment>
<evidence type="ECO:0000313" key="9">
    <source>
        <dbReference type="EMBL" id="MDC0741988.1"/>
    </source>
</evidence>
<dbReference type="Pfam" id="PF02390">
    <property type="entry name" value="Methyltransf_4"/>
    <property type="match status" value="1"/>
</dbReference>
<sequence>MFAPAMVFRPRPNHPYAHAARFPDEGPVDIGSILPGEGPIEIEIGPGRGGFLFERAAAAPESRLLGLEIRLKWSSIVDDRLKKQGLGARARVLNADAREALSRLGPDASIDTFFMHFPDPWWKKKHAKRLVMGPGLLDSIARLLRDGGAFYVQTDVAERAEMYEAQVGAHEVFEPSGDEPGSARMVENPYNARSPREHHAIADGLPVTRLRYRRRPR</sequence>
<dbReference type="RefSeq" id="WP_271917313.1">
    <property type="nucleotide sequence ID" value="NZ_JAQNDO010000001.1"/>
</dbReference>
<dbReference type="PANTHER" id="PTHR23417:SF14">
    <property type="entry name" value="PENTACOTRIPEPTIDE-REPEAT REGION OF PRORP DOMAIN-CONTAINING PROTEIN"/>
    <property type="match status" value="1"/>
</dbReference>
<comment type="similarity">
    <text evidence="7">Belongs to the class I-like SAM-binding methyltransferase superfamily. TrmB family.</text>
</comment>
<feature type="binding site" evidence="7">
    <location>
        <position position="68"/>
    </location>
    <ligand>
        <name>S-adenosyl-L-methionine</name>
        <dbReference type="ChEBI" id="CHEBI:59789"/>
    </ligand>
</feature>
<comment type="caution">
    <text evidence="9">The sequence shown here is derived from an EMBL/GenBank/DDBJ whole genome shotgun (WGS) entry which is preliminary data.</text>
</comment>
<dbReference type="PROSITE" id="PS51625">
    <property type="entry name" value="SAM_MT_TRMB"/>
    <property type="match status" value="1"/>
</dbReference>
<reference evidence="9 10" key="1">
    <citation type="submission" date="2022-11" db="EMBL/GenBank/DDBJ databases">
        <title>Minimal conservation of predation-associated metabolite biosynthetic gene clusters underscores biosynthetic potential of Myxococcota including descriptions for ten novel species: Archangium lansinium sp. nov., Myxococcus landrumus sp. nov., Nannocystis bai.</title>
        <authorList>
            <person name="Ahearne A."/>
            <person name="Stevens C."/>
            <person name="Dowd S."/>
        </authorList>
    </citation>
    <scope>NUCLEOTIDE SEQUENCE [LARGE SCALE GENOMIC DNA]</scope>
    <source>
        <strain evidence="9 10">RJM3</strain>
    </source>
</reference>
<dbReference type="HAMAP" id="MF_01057">
    <property type="entry name" value="tRNA_methyltr_TrmB"/>
    <property type="match status" value="1"/>
</dbReference>
<dbReference type="EC" id="2.1.1.33" evidence="7"/>
<accession>A0ABT5EJK0</accession>
<comment type="caution">
    <text evidence="7">Lacks conserved residue(s) required for the propagation of feature annotation.</text>
</comment>
<dbReference type="CDD" id="cd02440">
    <property type="entry name" value="AdoMet_MTases"/>
    <property type="match status" value="1"/>
</dbReference>
<dbReference type="SUPFAM" id="SSF53335">
    <property type="entry name" value="S-adenosyl-L-methionine-dependent methyltransferases"/>
    <property type="match status" value="1"/>
</dbReference>
<comment type="catalytic activity">
    <reaction evidence="1 7">
        <text>guanosine(46) in tRNA + S-adenosyl-L-methionine = N(7)-methylguanosine(46) in tRNA + S-adenosyl-L-homocysteine</text>
        <dbReference type="Rhea" id="RHEA:42708"/>
        <dbReference type="Rhea" id="RHEA-COMP:10188"/>
        <dbReference type="Rhea" id="RHEA-COMP:10189"/>
        <dbReference type="ChEBI" id="CHEBI:57856"/>
        <dbReference type="ChEBI" id="CHEBI:59789"/>
        <dbReference type="ChEBI" id="CHEBI:74269"/>
        <dbReference type="ChEBI" id="CHEBI:74480"/>
        <dbReference type="EC" id="2.1.1.33"/>
    </reaction>
</comment>
<proteinExistence type="inferred from homology"/>
<keyword evidence="4 7" id="KW-0808">Transferase</keyword>
<keyword evidence="6 7" id="KW-0819">tRNA processing</keyword>
<dbReference type="InterPro" id="IPR029063">
    <property type="entry name" value="SAM-dependent_MTases_sf"/>
</dbReference>
<feature type="binding site" evidence="7">
    <location>
        <position position="43"/>
    </location>
    <ligand>
        <name>S-adenosyl-L-methionine</name>
        <dbReference type="ChEBI" id="CHEBI:59789"/>
    </ligand>
</feature>
<dbReference type="EMBL" id="JAQNDO010000001">
    <property type="protein sequence ID" value="MDC0741988.1"/>
    <property type="molecule type" value="Genomic_DNA"/>
</dbReference>
<protein>
    <recommendedName>
        <fullName evidence="7">tRNA (guanine-N(7)-)-methyltransferase</fullName>
        <ecNumber evidence="7">2.1.1.33</ecNumber>
    </recommendedName>
    <alternativeName>
        <fullName evidence="7">tRNA (guanine(46)-N(7))-methyltransferase</fullName>
    </alternativeName>
    <alternativeName>
        <fullName evidence="7">tRNA(m7G46)-methyltransferase</fullName>
    </alternativeName>
</protein>
<organism evidence="9 10">
    <name type="scientific">Polyangium mundeleinium</name>
    <dbReference type="NCBI Taxonomy" id="2995306"/>
    <lineage>
        <taxon>Bacteria</taxon>
        <taxon>Pseudomonadati</taxon>
        <taxon>Myxococcota</taxon>
        <taxon>Polyangia</taxon>
        <taxon>Polyangiales</taxon>
        <taxon>Polyangiaceae</taxon>
        <taxon>Polyangium</taxon>
    </lineage>
</organism>
<gene>
    <name evidence="7" type="primary">trmB</name>
    <name evidence="9" type="ORF">POL67_11570</name>
</gene>
<feature type="region of interest" description="Disordered" evidence="8">
    <location>
        <begin position="173"/>
        <end position="199"/>
    </location>
</feature>
<dbReference type="PANTHER" id="PTHR23417">
    <property type="entry name" value="3-DEOXY-D-MANNO-OCTULOSONIC-ACID TRANSFERASE/TRNA GUANINE-N 7 - -METHYLTRANSFERASE"/>
    <property type="match status" value="1"/>
</dbReference>
<keyword evidence="3 7" id="KW-0489">Methyltransferase</keyword>
<dbReference type="InterPro" id="IPR003358">
    <property type="entry name" value="tRNA_(Gua-N-7)_MeTrfase_Trmb"/>
</dbReference>
<feature type="binding site" evidence="7">
    <location>
        <position position="155"/>
    </location>
    <ligand>
        <name>substrate</name>
    </ligand>
</feature>
<evidence type="ECO:0000256" key="4">
    <source>
        <dbReference type="ARBA" id="ARBA00022679"/>
    </source>
</evidence>
<evidence type="ECO:0000256" key="8">
    <source>
        <dbReference type="SAM" id="MobiDB-lite"/>
    </source>
</evidence>
<dbReference type="Proteomes" id="UP001221411">
    <property type="component" value="Unassembled WGS sequence"/>
</dbReference>
<evidence type="ECO:0000256" key="6">
    <source>
        <dbReference type="ARBA" id="ARBA00022694"/>
    </source>
</evidence>
<name>A0ABT5EJK0_9BACT</name>
<feature type="binding site" evidence="7">
    <location>
        <position position="123"/>
    </location>
    <ligand>
        <name>substrate</name>
    </ligand>
</feature>
<evidence type="ECO:0000256" key="1">
    <source>
        <dbReference type="ARBA" id="ARBA00000142"/>
    </source>
</evidence>
<evidence type="ECO:0000313" key="10">
    <source>
        <dbReference type="Proteomes" id="UP001221411"/>
    </source>
</evidence>